<comment type="caution">
    <text evidence="1">The sequence shown here is derived from an EMBL/GenBank/DDBJ whole genome shotgun (WGS) entry which is preliminary data.</text>
</comment>
<name>A0ACC0GGQ4_9ERIC</name>
<gene>
    <name evidence="1" type="ORF">LOK49_LG09G00007</name>
</gene>
<evidence type="ECO:0000313" key="2">
    <source>
        <dbReference type="Proteomes" id="UP001060215"/>
    </source>
</evidence>
<sequence length="80" mass="8986">MSHSLLLLLLLLSQIDSVADEVERQKSANDLVFIYGGVGPLHSDVTVSGVKRHLGFVWYALCVWGVCAPDEEFEEYLRHL</sequence>
<protein>
    <submittedName>
        <fullName evidence="1">Uncharacterized protein</fullName>
    </submittedName>
</protein>
<evidence type="ECO:0000313" key="1">
    <source>
        <dbReference type="EMBL" id="KAI7999370.1"/>
    </source>
</evidence>
<dbReference type="Proteomes" id="UP001060215">
    <property type="component" value="Chromosome 8"/>
</dbReference>
<proteinExistence type="predicted"/>
<dbReference type="EMBL" id="CM045765">
    <property type="protein sequence ID" value="KAI7999370.1"/>
    <property type="molecule type" value="Genomic_DNA"/>
</dbReference>
<reference evidence="1 2" key="1">
    <citation type="journal article" date="2022" name="Plant J.">
        <title>Chromosome-level genome of Camellia lanceoleosa provides a valuable resource for understanding genome evolution and self-incompatibility.</title>
        <authorList>
            <person name="Gong W."/>
            <person name="Xiao S."/>
            <person name="Wang L."/>
            <person name="Liao Z."/>
            <person name="Chang Y."/>
            <person name="Mo W."/>
            <person name="Hu G."/>
            <person name="Li W."/>
            <person name="Zhao G."/>
            <person name="Zhu H."/>
            <person name="Hu X."/>
            <person name="Ji K."/>
            <person name="Xiang X."/>
            <person name="Song Q."/>
            <person name="Yuan D."/>
            <person name="Jin S."/>
            <person name="Zhang L."/>
        </authorList>
    </citation>
    <scope>NUCLEOTIDE SEQUENCE [LARGE SCALE GENOMIC DNA]</scope>
    <source>
        <strain evidence="1">SQ_2022a</strain>
    </source>
</reference>
<organism evidence="1 2">
    <name type="scientific">Camellia lanceoleosa</name>
    <dbReference type="NCBI Taxonomy" id="1840588"/>
    <lineage>
        <taxon>Eukaryota</taxon>
        <taxon>Viridiplantae</taxon>
        <taxon>Streptophyta</taxon>
        <taxon>Embryophyta</taxon>
        <taxon>Tracheophyta</taxon>
        <taxon>Spermatophyta</taxon>
        <taxon>Magnoliopsida</taxon>
        <taxon>eudicotyledons</taxon>
        <taxon>Gunneridae</taxon>
        <taxon>Pentapetalae</taxon>
        <taxon>asterids</taxon>
        <taxon>Ericales</taxon>
        <taxon>Theaceae</taxon>
        <taxon>Camellia</taxon>
    </lineage>
</organism>
<accession>A0ACC0GGQ4</accession>
<keyword evidence="2" id="KW-1185">Reference proteome</keyword>